<organism evidence="2 3">
    <name type="scientific">Bauldia litoralis</name>
    <dbReference type="NCBI Taxonomy" id="665467"/>
    <lineage>
        <taxon>Bacteria</taxon>
        <taxon>Pseudomonadati</taxon>
        <taxon>Pseudomonadota</taxon>
        <taxon>Alphaproteobacteria</taxon>
        <taxon>Hyphomicrobiales</taxon>
        <taxon>Kaistiaceae</taxon>
        <taxon>Bauldia</taxon>
    </lineage>
</organism>
<dbReference type="EMBL" id="FMXQ01000003">
    <property type="protein sequence ID" value="SDB25442.1"/>
    <property type="molecule type" value="Genomic_DNA"/>
</dbReference>
<dbReference type="Gene3D" id="2.60.120.650">
    <property type="entry name" value="Cupin"/>
    <property type="match status" value="1"/>
</dbReference>
<dbReference type="OrthoDB" id="3776825at2"/>
<gene>
    <name evidence="2" type="ORF">SAMN02982931_01982</name>
</gene>
<evidence type="ECO:0000313" key="3">
    <source>
        <dbReference type="Proteomes" id="UP000199071"/>
    </source>
</evidence>
<dbReference type="Pfam" id="PF13621">
    <property type="entry name" value="Cupin_8"/>
    <property type="match status" value="1"/>
</dbReference>
<dbReference type="AlphaFoldDB" id="A0A1G6BXT8"/>
<evidence type="ECO:0000259" key="1">
    <source>
        <dbReference type="PROSITE" id="PS51184"/>
    </source>
</evidence>
<reference evidence="2 3" key="1">
    <citation type="submission" date="2016-10" db="EMBL/GenBank/DDBJ databases">
        <authorList>
            <person name="de Groot N.N."/>
        </authorList>
    </citation>
    <scope>NUCLEOTIDE SEQUENCE [LARGE SCALE GENOMIC DNA]</scope>
    <source>
        <strain evidence="2 3">ATCC 35022</strain>
    </source>
</reference>
<accession>A0A1G6BXT8</accession>
<feature type="domain" description="JmjC" evidence="1">
    <location>
        <begin position="82"/>
        <end position="243"/>
    </location>
</feature>
<keyword evidence="3" id="KW-1185">Reference proteome</keyword>
<dbReference type="RefSeq" id="WP_090876239.1">
    <property type="nucleotide sequence ID" value="NZ_FMXQ01000003.1"/>
</dbReference>
<sequence length="307" mass="34881">MRLIDIDHDAAVTFPAEPFRIRHGLADHPLLTLDALAGLAGRLDRDRVEYNSGKLQPNQPPDEVPGLDLAPTDVVRQIETCGAWMVLKNVETVPEYAALIRDALADARAAIGGADDDGMTDFQGFIFVSSANGVTPFHIDYEENFFVHLHGEKFMHVFDNRDRALVSEPDLETFPGKHRNLSYLADFEERATVYRFEPGEGMFLPYTWPHWVRTGSDWTISMAITWKSPRDIRMNRLYLANAMLRKLRLPQPAPGRYSAYDSAKVMALATLQAVVNPLRRSEGMRRRLRALLFGRRANYYYGGERKV</sequence>
<dbReference type="PROSITE" id="PS51184">
    <property type="entry name" value="JMJC"/>
    <property type="match status" value="1"/>
</dbReference>
<dbReference type="Proteomes" id="UP000199071">
    <property type="component" value="Unassembled WGS sequence"/>
</dbReference>
<name>A0A1G6BXT8_9HYPH</name>
<dbReference type="InterPro" id="IPR041667">
    <property type="entry name" value="Cupin_8"/>
</dbReference>
<dbReference type="InterPro" id="IPR003347">
    <property type="entry name" value="JmjC_dom"/>
</dbReference>
<proteinExistence type="predicted"/>
<evidence type="ECO:0000313" key="2">
    <source>
        <dbReference type="EMBL" id="SDB25442.1"/>
    </source>
</evidence>
<dbReference type="SUPFAM" id="SSF51197">
    <property type="entry name" value="Clavaminate synthase-like"/>
    <property type="match status" value="1"/>
</dbReference>
<dbReference type="STRING" id="665467.SAMN02982931_01982"/>
<protein>
    <submittedName>
        <fullName evidence="2">Cupin-like domain-containing protein</fullName>
    </submittedName>
</protein>